<accession>A0A498K9C2</accession>
<evidence type="ECO:0000313" key="1">
    <source>
        <dbReference type="EMBL" id="RXI04890.1"/>
    </source>
</evidence>
<reference evidence="1 2" key="1">
    <citation type="submission" date="2018-10" db="EMBL/GenBank/DDBJ databases">
        <title>A high-quality apple genome assembly.</title>
        <authorList>
            <person name="Hu J."/>
        </authorList>
    </citation>
    <scope>NUCLEOTIDE SEQUENCE [LARGE SCALE GENOMIC DNA]</scope>
    <source>
        <strain evidence="2">cv. HFTH1</strain>
        <tissue evidence="1">Young leaf</tissue>
    </source>
</reference>
<comment type="caution">
    <text evidence="1">The sequence shown here is derived from an EMBL/GenBank/DDBJ whole genome shotgun (WGS) entry which is preliminary data.</text>
</comment>
<dbReference type="Proteomes" id="UP000290289">
    <property type="component" value="Chromosome 3"/>
</dbReference>
<keyword evidence="2" id="KW-1185">Reference proteome</keyword>
<gene>
    <name evidence="1" type="ORF">DVH24_039164</name>
</gene>
<name>A0A498K9C2_MALDO</name>
<proteinExistence type="predicted"/>
<protein>
    <submittedName>
        <fullName evidence="1">Uncharacterized protein</fullName>
    </submittedName>
</protein>
<evidence type="ECO:0000313" key="2">
    <source>
        <dbReference type="Proteomes" id="UP000290289"/>
    </source>
</evidence>
<dbReference type="AlphaFoldDB" id="A0A498K9C2"/>
<organism evidence="1 2">
    <name type="scientific">Malus domestica</name>
    <name type="common">Apple</name>
    <name type="synonym">Pyrus malus</name>
    <dbReference type="NCBI Taxonomy" id="3750"/>
    <lineage>
        <taxon>Eukaryota</taxon>
        <taxon>Viridiplantae</taxon>
        <taxon>Streptophyta</taxon>
        <taxon>Embryophyta</taxon>
        <taxon>Tracheophyta</taxon>
        <taxon>Spermatophyta</taxon>
        <taxon>Magnoliopsida</taxon>
        <taxon>eudicotyledons</taxon>
        <taxon>Gunneridae</taxon>
        <taxon>Pentapetalae</taxon>
        <taxon>rosids</taxon>
        <taxon>fabids</taxon>
        <taxon>Rosales</taxon>
        <taxon>Rosaceae</taxon>
        <taxon>Amygdaloideae</taxon>
        <taxon>Maleae</taxon>
        <taxon>Malus</taxon>
    </lineage>
</organism>
<dbReference type="EMBL" id="RDQH01000329">
    <property type="protein sequence ID" value="RXI04890.1"/>
    <property type="molecule type" value="Genomic_DNA"/>
</dbReference>
<sequence>MKNIADEAFWELTGFGFHWNSKVKRVRARAIPGWVTPWEVLMVKLVGIGFWDDGLQSARGGIDHRFADSLKN</sequence>